<organism evidence="3 4">
    <name type="scientific">Apiospora arundinis</name>
    <dbReference type="NCBI Taxonomy" id="335852"/>
    <lineage>
        <taxon>Eukaryota</taxon>
        <taxon>Fungi</taxon>
        <taxon>Dikarya</taxon>
        <taxon>Ascomycota</taxon>
        <taxon>Pezizomycotina</taxon>
        <taxon>Sordariomycetes</taxon>
        <taxon>Xylariomycetidae</taxon>
        <taxon>Amphisphaeriales</taxon>
        <taxon>Apiosporaceae</taxon>
        <taxon>Apiospora</taxon>
    </lineage>
</organism>
<dbReference type="EMBL" id="JAPCWZ010000001">
    <property type="protein sequence ID" value="KAK8880268.1"/>
    <property type="molecule type" value="Genomic_DNA"/>
</dbReference>
<reference evidence="3 4" key="1">
    <citation type="journal article" date="2024" name="IMA Fungus">
        <title>Apiospora arundinis, a panoply of carbohydrate-active enzymes and secondary metabolites.</title>
        <authorList>
            <person name="Sorensen T."/>
            <person name="Petersen C."/>
            <person name="Muurmann A.T."/>
            <person name="Christiansen J.V."/>
            <person name="Brundto M.L."/>
            <person name="Overgaard C.K."/>
            <person name="Boysen A.T."/>
            <person name="Wollenberg R.D."/>
            <person name="Larsen T.O."/>
            <person name="Sorensen J.L."/>
            <person name="Nielsen K.L."/>
            <person name="Sondergaard T.E."/>
        </authorList>
    </citation>
    <scope>NUCLEOTIDE SEQUENCE [LARGE SCALE GENOMIC DNA]</scope>
    <source>
        <strain evidence="3 4">AAU 773</strain>
    </source>
</reference>
<keyword evidence="4" id="KW-1185">Reference proteome</keyword>
<evidence type="ECO:0000313" key="4">
    <source>
        <dbReference type="Proteomes" id="UP001390339"/>
    </source>
</evidence>
<evidence type="ECO:0000259" key="2">
    <source>
        <dbReference type="Pfam" id="PF11790"/>
    </source>
</evidence>
<feature type="region of interest" description="Disordered" evidence="1">
    <location>
        <begin position="274"/>
        <end position="308"/>
    </location>
</feature>
<dbReference type="Gene3D" id="3.20.20.80">
    <property type="entry name" value="Glycosidases"/>
    <property type="match status" value="1"/>
</dbReference>
<evidence type="ECO:0000256" key="1">
    <source>
        <dbReference type="SAM" id="MobiDB-lite"/>
    </source>
</evidence>
<dbReference type="InterPro" id="IPR024655">
    <property type="entry name" value="Asl1_glyco_hydro_catalytic"/>
</dbReference>
<comment type="caution">
    <text evidence="3">The sequence shown here is derived from an EMBL/GenBank/DDBJ whole genome shotgun (WGS) entry which is preliminary data.</text>
</comment>
<accession>A0ABR2JNE4</accession>
<name>A0ABR2JNE4_9PEZI</name>
<sequence length="522" mass="56908">MVIKKRQILWDWTNSAGPGNPGVPGKLDQVGFGANSPVASLINWNAWVPPELKGRVPFRPMVRDMSTTSGNDWNIIQNNNFPIILFFNEPERHGITPEKAKEIWVKQMLPLRKNKGRKLGSPAVASDDNGRKWIEKFMSLIGNDKPDYLCLHYYSTNADEAIKYITNMHNKWNKIPVMVTEIACIDRNYQNVLKFTVKVVNWMDKQSWIAEYGLFDFQRKVADDFVSPAAQLMDANGNFTELGKKYCKEQPMKGPGGQTFMAESVDGEEAAVGVQSLAAEAESSSEASATADNADEVASSPPTEGDETANVAKASVAEAPAGEEAAFSTAAALGPGIQLTNKSSKKHRYYFYDNYWNGNGTAGANFDHPLKNVEVGPNATVFVPLDVKFKGRVQRGDQIPCTWGEFQVKASNDGKAHGDISLQQGCDGAATVASTDGTKVSNGFTQDIVKGAPAAALDKKPNGEKVLASTEGNWIHPKGNQAAIDYEYKVLGHGKAYIKGGTGVPDIASKNNCLHFTFYVVN</sequence>
<dbReference type="SUPFAM" id="SSF51445">
    <property type="entry name" value="(Trans)glycosidases"/>
    <property type="match status" value="1"/>
</dbReference>
<dbReference type="PANTHER" id="PTHR34154">
    <property type="entry name" value="ALKALI-SENSITIVE LINKAGE PROTEIN 1"/>
    <property type="match status" value="1"/>
</dbReference>
<feature type="domain" description="Asl1-like glycosyl hydrolase catalytic" evidence="2">
    <location>
        <begin position="33"/>
        <end position="246"/>
    </location>
</feature>
<keyword evidence="3" id="KW-0378">Hydrolase</keyword>
<protein>
    <submittedName>
        <fullName evidence="3">Glycoside hydrolase family 128 protein</fullName>
    </submittedName>
</protein>
<dbReference type="InterPro" id="IPR053183">
    <property type="entry name" value="ASL1"/>
</dbReference>
<dbReference type="GO" id="GO:0016787">
    <property type="term" value="F:hydrolase activity"/>
    <property type="evidence" value="ECO:0007669"/>
    <property type="project" value="UniProtKB-KW"/>
</dbReference>
<feature type="compositionally biased region" description="Low complexity" evidence="1">
    <location>
        <begin position="278"/>
        <end position="292"/>
    </location>
</feature>
<evidence type="ECO:0000313" key="3">
    <source>
        <dbReference type="EMBL" id="KAK8880268.1"/>
    </source>
</evidence>
<dbReference type="Proteomes" id="UP001390339">
    <property type="component" value="Unassembled WGS sequence"/>
</dbReference>
<dbReference type="InterPro" id="IPR017853">
    <property type="entry name" value="GH"/>
</dbReference>
<dbReference type="Pfam" id="PF11790">
    <property type="entry name" value="Glyco_hydro_cc"/>
    <property type="match status" value="1"/>
</dbReference>
<gene>
    <name evidence="3" type="ORF">PGQ11_001562</name>
</gene>
<proteinExistence type="predicted"/>
<dbReference type="PANTHER" id="PTHR34154:SF3">
    <property type="entry name" value="ALKALI-SENSITIVE LINKAGE PROTEIN 1"/>
    <property type="match status" value="1"/>
</dbReference>